<comment type="caution">
    <text evidence="1">The sequence shown here is derived from an EMBL/GenBank/DDBJ whole genome shotgun (WGS) entry which is preliminary data.</text>
</comment>
<dbReference type="STRING" id="44252.DJ90_358"/>
<reference evidence="2 4" key="2">
    <citation type="submission" date="2019-11" db="EMBL/GenBank/DDBJ databases">
        <title>Draft genome sequences of five Paenibacillus species of dairy origin.</title>
        <authorList>
            <person name="Olajide A.M."/>
            <person name="Chen S."/>
            <person name="Lapointe G."/>
        </authorList>
    </citation>
    <scope>NUCLEOTIDE SEQUENCE [LARGE SCALE GENOMIC DNA]</scope>
    <source>
        <strain evidence="2 4">3CT49</strain>
    </source>
</reference>
<accession>A0A090Z6I7</accession>
<evidence type="ECO:0000313" key="1">
    <source>
        <dbReference type="EMBL" id="KFN05800.1"/>
    </source>
</evidence>
<dbReference type="AlphaFoldDB" id="A0A090Z6I7"/>
<name>A0A090Z6I7_PAEMA</name>
<evidence type="ECO:0000313" key="4">
    <source>
        <dbReference type="Proteomes" id="UP000442469"/>
    </source>
</evidence>
<evidence type="ECO:0000313" key="2">
    <source>
        <dbReference type="EMBL" id="MUG26578.1"/>
    </source>
</evidence>
<gene>
    <name evidence="1" type="ORF">DJ90_358</name>
    <name evidence="2" type="ORF">GNQ08_30075</name>
</gene>
<dbReference type="PATRIC" id="fig|44252.3.peg.4632"/>
<dbReference type="EMBL" id="JMQA01000038">
    <property type="protein sequence ID" value="KFN05800.1"/>
    <property type="molecule type" value="Genomic_DNA"/>
</dbReference>
<protein>
    <submittedName>
        <fullName evidence="1">Uncharacterized protein</fullName>
    </submittedName>
</protein>
<dbReference type="EMBL" id="WNZZ01000048">
    <property type="protein sequence ID" value="MUG26578.1"/>
    <property type="molecule type" value="Genomic_DNA"/>
</dbReference>
<dbReference type="RefSeq" id="WP_036625923.1">
    <property type="nucleotide sequence ID" value="NZ_BGML01000021.1"/>
</dbReference>
<dbReference type="Proteomes" id="UP000029278">
    <property type="component" value="Unassembled WGS sequence"/>
</dbReference>
<sequence>MEVLLDQGIQDVDGIYVNEELDELWIYDSPVVQLRTYSTGEPVQKYDPCQWSYSPYLISNRVSIQPQASMVAISHKTKVRLG</sequence>
<organism evidence="1 3">
    <name type="scientific">Paenibacillus macerans</name>
    <name type="common">Bacillus macerans</name>
    <dbReference type="NCBI Taxonomy" id="44252"/>
    <lineage>
        <taxon>Bacteria</taxon>
        <taxon>Bacillati</taxon>
        <taxon>Bacillota</taxon>
        <taxon>Bacilli</taxon>
        <taxon>Bacillales</taxon>
        <taxon>Paenibacillaceae</taxon>
        <taxon>Paenibacillus</taxon>
    </lineage>
</organism>
<dbReference type="HOGENOM" id="CLU_2555067_0_0_9"/>
<dbReference type="GeneID" id="77009405"/>
<evidence type="ECO:0000313" key="3">
    <source>
        <dbReference type="Proteomes" id="UP000029278"/>
    </source>
</evidence>
<keyword evidence="3" id="KW-1185">Reference proteome</keyword>
<proteinExistence type="predicted"/>
<dbReference type="OrthoDB" id="2538843at2"/>
<dbReference type="Proteomes" id="UP000442469">
    <property type="component" value="Unassembled WGS sequence"/>
</dbReference>
<reference evidence="1 3" key="1">
    <citation type="submission" date="2014-04" db="EMBL/GenBank/DDBJ databases">
        <authorList>
            <person name="Bishop-Lilly K.A."/>
            <person name="Broomall S.M."/>
            <person name="Chain P.S."/>
            <person name="Chertkov O."/>
            <person name="Coyne S.R."/>
            <person name="Daligault H.E."/>
            <person name="Davenport K.W."/>
            <person name="Erkkila T."/>
            <person name="Frey K.G."/>
            <person name="Gibbons H.S."/>
            <person name="Gu W."/>
            <person name="Jaissle J."/>
            <person name="Johnson S.L."/>
            <person name="Koroleva G.I."/>
            <person name="Ladner J.T."/>
            <person name="Lo C.-C."/>
            <person name="Minogue T.D."/>
            <person name="Munk C."/>
            <person name="Palacios G.F."/>
            <person name="Redden C.L."/>
            <person name="Rosenzweig C.N."/>
            <person name="Scholz M.B."/>
            <person name="Teshima H."/>
            <person name="Xu Y."/>
        </authorList>
    </citation>
    <scope>NUCLEOTIDE SEQUENCE [LARGE SCALE GENOMIC DNA]</scope>
    <source>
        <strain evidence="1 3">8244</strain>
    </source>
</reference>